<sequence length="192" mass="20857">MVAGRQGGPPPLLREEKHMFRTIGRVHDRLSETGLWLGMGALAAIAAISFAATMSRYLLGAPIAWVPDWSGYLLAFSIFVTAPAVTRHGQHVAMDILASVFTAPWLLRLLSLGALLATFAILVTMSWIVWRSLLSALGAGTMTAAGYPVPRWWLLAVVFYGFASSALHVLRMLAFCPQKAGLPQPLVETERV</sequence>
<evidence type="ECO:0000259" key="10">
    <source>
        <dbReference type="Pfam" id="PF04290"/>
    </source>
</evidence>
<dbReference type="AlphaFoldDB" id="A0A2H5F148"/>
<evidence type="ECO:0000256" key="1">
    <source>
        <dbReference type="ARBA" id="ARBA00004429"/>
    </source>
</evidence>
<dbReference type="PANTHER" id="PTHR35011:SF10">
    <property type="entry name" value="TRAP TRANSPORTER SMALL PERMEASE PROTEIN"/>
    <property type="match status" value="1"/>
</dbReference>
<proteinExistence type="inferred from homology"/>
<evidence type="ECO:0000256" key="9">
    <source>
        <dbReference type="RuleBase" id="RU369079"/>
    </source>
</evidence>
<evidence type="ECO:0000313" key="11">
    <source>
        <dbReference type="EMBL" id="AUH65266.1"/>
    </source>
</evidence>
<keyword evidence="4 9" id="KW-0997">Cell inner membrane</keyword>
<evidence type="ECO:0000256" key="2">
    <source>
        <dbReference type="ARBA" id="ARBA00022448"/>
    </source>
</evidence>
<comment type="similarity">
    <text evidence="8 9">Belongs to the TRAP transporter small permease family.</text>
</comment>
<dbReference type="InterPro" id="IPR007387">
    <property type="entry name" value="TRAP_DctQ"/>
</dbReference>
<accession>A0A2H5F148</accession>
<keyword evidence="7 9" id="KW-0472">Membrane</keyword>
<organism evidence="11 12">
    <name type="scientific">Paracoccus zhejiangensis</name>
    <dbReference type="NCBI Taxonomy" id="1077935"/>
    <lineage>
        <taxon>Bacteria</taxon>
        <taxon>Pseudomonadati</taxon>
        <taxon>Pseudomonadota</taxon>
        <taxon>Alphaproteobacteria</taxon>
        <taxon>Rhodobacterales</taxon>
        <taxon>Paracoccaceae</taxon>
        <taxon>Paracoccus</taxon>
    </lineage>
</organism>
<keyword evidence="12" id="KW-1185">Reference proteome</keyword>
<dbReference type="KEGG" id="pzh:CX676_14755"/>
<dbReference type="GO" id="GO:0022857">
    <property type="term" value="F:transmembrane transporter activity"/>
    <property type="evidence" value="ECO:0007669"/>
    <property type="project" value="UniProtKB-UniRule"/>
</dbReference>
<evidence type="ECO:0000313" key="12">
    <source>
        <dbReference type="Proteomes" id="UP000234530"/>
    </source>
</evidence>
<evidence type="ECO:0000256" key="6">
    <source>
        <dbReference type="ARBA" id="ARBA00022989"/>
    </source>
</evidence>
<evidence type="ECO:0000256" key="8">
    <source>
        <dbReference type="ARBA" id="ARBA00038436"/>
    </source>
</evidence>
<dbReference type="PANTHER" id="PTHR35011">
    <property type="entry name" value="2,3-DIKETO-L-GULONATE TRAP TRANSPORTER SMALL PERMEASE PROTEIN YIAM"/>
    <property type="match status" value="1"/>
</dbReference>
<comment type="function">
    <text evidence="9">Part of the tripartite ATP-independent periplasmic (TRAP) transport system.</text>
</comment>
<evidence type="ECO:0000256" key="3">
    <source>
        <dbReference type="ARBA" id="ARBA00022475"/>
    </source>
</evidence>
<dbReference type="GO" id="GO:0005886">
    <property type="term" value="C:plasma membrane"/>
    <property type="evidence" value="ECO:0007669"/>
    <property type="project" value="UniProtKB-SubCell"/>
</dbReference>
<feature type="transmembrane region" description="Helical" evidence="9">
    <location>
        <begin position="35"/>
        <end position="57"/>
    </location>
</feature>
<keyword evidence="6 9" id="KW-1133">Transmembrane helix</keyword>
<gene>
    <name evidence="11" type="ORF">CX676_14755</name>
</gene>
<feature type="domain" description="Tripartite ATP-independent periplasmic transporters DctQ component" evidence="10">
    <location>
        <begin position="45"/>
        <end position="173"/>
    </location>
</feature>
<feature type="transmembrane region" description="Helical" evidence="9">
    <location>
        <begin position="106"/>
        <end position="130"/>
    </location>
</feature>
<dbReference type="Proteomes" id="UP000234530">
    <property type="component" value="Chromosome"/>
</dbReference>
<reference evidence="11 12" key="1">
    <citation type="journal article" date="2013" name="Antonie Van Leeuwenhoek">
        <title>Paracoccus zhejiangensis sp. nov., isolated from activated sludge in wastewater-treatment system.</title>
        <authorList>
            <person name="Wu Z.G."/>
            <person name="Zhang D.F."/>
            <person name="Liu Y.L."/>
            <person name="Wang F."/>
            <person name="Jiang X."/>
            <person name="Li C."/>
            <person name="Li S.P."/>
            <person name="Hong Q."/>
            <person name="Li W.J."/>
        </authorList>
    </citation>
    <scope>NUCLEOTIDE SEQUENCE [LARGE SCALE GENOMIC DNA]</scope>
    <source>
        <strain evidence="11 12">J6</strain>
    </source>
</reference>
<comment type="subcellular location">
    <subcellularLocation>
        <location evidence="1 9">Cell inner membrane</location>
        <topology evidence="1 9">Multi-pass membrane protein</topology>
    </subcellularLocation>
</comment>
<evidence type="ECO:0000256" key="7">
    <source>
        <dbReference type="ARBA" id="ARBA00023136"/>
    </source>
</evidence>
<name>A0A2H5F148_9RHOB</name>
<comment type="subunit">
    <text evidence="9">The complex comprises the extracytoplasmic solute receptor protein and the two transmembrane proteins.</text>
</comment>
<keyword evidence="3" id="KW-1003">Cell membrane</keyword>
<evidence type="ECO:0000256" key="5">
    <source>
        <dbReference type="ARBA" id="ARBA00022692"/>
    </source>
</evidence>
<dbReference type="EMBL" id="CP025430">
    <property type="protein sequence ID" value="AUH65266.1"/>
    <property type="molecule type" value="Genomic_DNA"/>
</dbReference>
<protein>
    <recommendedName>
        <fullName evidence="9">TRAP transporter small permease protein</fullName>
    </recommendedName>
</protein>
<evidence type="ECO:0000256" key="4">
    <source>
        <dbReference type="ARBA" id="ARBA00022519"/>
    </source>
</evidence>
<dbReference type="GO" id="GO:0015740">
    <property type="term" value="P:C4-dicarboxylate transport"/>
    <property type="evidence" value="ECO:0007669"/>
    <property type="project" value="TreeGrafter"/>
</dbReference>
<keyword evidence="2 9" id="KW-0813">Transport</keyword>
<feature type="transmembrane region" description="Helical" evidence="9">
    <location>
        <begin position="150"/>
        <end position="170"/>
    </location>
</feature>
<feature type="transmembrane region" description="Helical" evidence="9">
    <location>
        <begin position="69"/>
        <end position="86"/>
    </location>
</feature>
<dbReference type="Pfam" id="PF04290">
    <property type="entry name" value="DctQ"/>
    <property type="match status" value="1"/>
</dbReference>
<dbReference type="InterPro" id="IPR055348">
    <property type="entry name" value="DctQ"/>
</dbReference>
<keyword evidence="5 9" id="KW-0812">Transmembrane</keyword>